<sequence>MTEQNADRGSVTITQVGTSRGGVRLSIDGRDATVPGEIIPLGVGRADFVTYLNSTRWTDDGSRLPADLLAQVRVFLLGRDYLVE</sequence>
<organism evidence="1 2">
    <name type="scientific">Actinoplanes palleronii</name>
    <dbReference type="NCBI Taxonomy" id="113570"/>
    <lineage>
        <taxon>Bacteria</taxon>
        <taxon>Bacillati</taxon>
        <taxon>Actinomycetota</taxon>
        <taxon>Actinomycetes</taxon>
        <taxon>Micromonosporales</taxon>
        <taxon>Micromonosporaceae</taxon>
        <taxon>Actinoplanes</taxon>
    </lineage>
</organism>
<evidence type="ECO:0000313" key="2">
    <source>
        <dbReference type="Proteomes" id="UP000624709"/>
    </source>
</evidence>
<proteinExistence type="predicted"/>
<evidence type="ECO:0000313" key="1">
    <source>
        <dbReference type="EMBL" id="GIE64511.1"/>
    </source>
</evidence>
<dbReference type="Proteomes" id="UP000624709">
    <property type="component" value="Unassembled WGS sequence"/>
</dbReference>
<protein>
    <submittedName>
        <fullName evidence="1">Uncharacterized protein</fullName>
    </submittedName>
</protein>
<dbReference type="EMBL" id="BOMS01000009">
    <property type="protein sequence ID" value="GIE64511.1"/>
    <property type="molecule type" value="Genomic_DNA"/>
</dbReference>
<keyword evidence="2" id="KW-1185">Reference proteome</keyword>
<gene>
    <name evidence="1" type="ORF">Apa02nite_006190</name>
</gene>
<name>A0ABQ4B1Z0_9ACTN</name>
<reference evidence="1 2" key="1">
    <citation type="submission" date="2021-01" db="EMBL/GenBank/DDBJ databases">
        <title>Whole genome shotgun sequence of Actinoplanes palleronii NBRC 14916.</title>
        <authorList>
            <person name="Komaki H."/>
            <person name="Tamura T."/>
        </authorList>
    </citation>
    <scope>NUCLEOTIDE SEQUENCE [LARGE SCALE GENOMIC DNA]</scope>
    <source>
        <strain evidence="1 2">NBRC 14916</strain>
    </source>
</reference>
<comment type="caution">
    <text evidence="1">The sequence shown here is derived from an EMBL/GenBank/DDBJ whole genome shotgun (WGS) entry which is preliminary data.</text>
</comment>
<accession>A0ABQ4B1Z0</accession>